<sequence>MAIPSLPAGVRAVAVTDAHWPGRTTVSVAAPHPSAQAQAMVTALQETATGLHNAYQEGTVPIVTNPTTGTAEPVL</sequence>
<evidence type="ECO:0000313" key="2">
    <source>
        <dbReference type="Proteomes" id="UP001597417"/>
    </source>
</evidence>
<organism evidence="1 2">
    <name type="scientific">Amycolatopsis pigmentata</name>
    <dbReference type="NCBI Taxonomy" id="450801"/>
    <lineage>
        <taxon>Bacteria</taxon>
        <taxon>Bacillati</taxon>
        <taxon>Actinomycetota</taxon>
        <taxon>Actinomycetes</taxon>
        <taxon>Pseudonocardiales</taxon>
        <taxon>Pseudonocardiaceae</taxon>
        <taxon>Amycolatopsis</taxon>
    </lineage>
</organism>
<name>A0ABW5FQZ9_9PSEU</name>
<proteinExistence type="predicted"/>
<keyword evidence="2" id="KW-1185">Reference proteome</keyword>
<evidence type="ECO:0008006" key="3">
    <source>
        <dbReference type="Google" id="ProtNLM"/>
    </source>
</evidence>
<protein>
    <recommendedName>
        <fullName evidence="3">PE family protein</fullName>
    </recommendedName>
</protein>
<comment type="caution">
    <text evidence="1">The sequence shown here is derived from an EMBL/GenBank/DDBJ whole genome shotgun (WGS) entry which is preliminary data.</text>
</comment>
<evidence type="ECO:0000313" key="1">
    <source>
        <dbReference type="EMBL" id="MFD2416847.1"/>
    </source>
</evidence>
<accession>A0ABW5FQZ9</accession>
<dbReference type="Proteomes" id="UP001597417">
    <property type="component" value="Unassembled WGS sequence"/>
</dbReference>
<dbReference type="EMBL" id="JBHUKR010000006">
    <property type="protein sequence ID" value="MFD2416847.1"/>
    <property type="molecule type" value="Genomic_DNA"/>
</dbReference>
<reference evidence="2" key="1">
    <citation type="journal article" date="2019" name="Int. J. Syst. Evol. Microbiol.">
        <title>The Global Catalogue of Microorganisms (GCM) 10K type strain sequencing project: providing services to taxonomists for standard genome sequencing and annotation.</title>
        <authorList>
            <consortium name="The Broad Institute Genomics Platform"/>
            <consortium name="The Broad Institute Genome Sequencing Center for Infectious Disease"/>
            <person name="Wu L."/>
            <person name="Ma J."/>
        </authorList>
    </citation>
    <scope>NUCLEOTIDE SEQUENCE [LARGE SCALE GENOMIC DNA]</scope>
    <source>
        <strain evidence="2">CGMCC 4.7645</strain>
    </source>
</reference>
<dbReference type="RefSeq" id="WP_378264008.1">
    <property type="nucleotide sequence ID" value="NZ_JBHUKR010000006.1"/>
</dbReference>
<gene>
    <name evidence="1" type="ORF">ACFSXZ_10990</name>
</gene>